<evidence type="ECO:0000313" key="1">
    <source>
        <dbReference type="EMBL" id="MBW0541125.1"/>
    </source>
</evidence>
<organism evidence="1 2">
    <name type="scientific">Austropuccinia psidii MF-1</name>
    <dbReference type="NCBI Taxonomy" id="1389203"/>
    <lineage>
        <taxon>Eukaryota</taxon>
        <taxon>Fungi</taxon>
        <taxon>Dikarya</taxon>
        <taxon>Basidiomycota</taxon>
        <taxon>Pucciniomycotina</taxon>
        <taxon>Pucciniomycetes</taxon>
        <taxon>Pucciniales</taxon>
        <taxon>Sphaerophragmiaceae</taxon>
        <taxon>Austropuccinia</taxon>
    </lineage>
</organism>
<sequence>MFAHFKVSLEVSKSIMTYGTNRFFRNIESESYSQNRERRILDFKWRSNESTGRGGQDLFNEKKCQRNGLSNPACGVDFEFALESKIRKKLSLNQEKIEKLSQGYRAMKKSMNALKKKEIPKLKFFIVSIEEMTRKKELFSRSSLTRESNEEVELERYTDKAQVFLGVFIRGFQDVEKVDNDIARFVENYLPRLADFSPVWIRNEPESSRSPSGGTNLPQHLPSLGSKSASSFCYKFSNNLMIGYFWN</sequence>
<dbReference type="EMBL" id="AVOT02045775">
    <property type="protein sequence ID" value="MBW0541125.1"/>
    <property type="molecule type" value="Genomic_DNA"/>
</dbReference>
<keyword evidence="2" id="KW-1185">Reference proteome</keyword>
<evidence type="ECO:0000313" key="2">
    <source>
        <dbReference type="Proteomes" id="UP000765509"/>
    </source>
</evidence>
<protein>
    <submittedName>
        <fullName evidence="1">Uncharacterized protein</fullName>
    </submittedName>
</protein>
<name>A0A9Q3FHR8_9BASI</name>
<dbReference type="AlphaFoldDB" id="A0A9Q3FHR8"/>
<comment type="caution">
    <text evidence="1">The sequence shown here is derived from an EMBL/GenBank/DDBJ whole genome shotgun (WGS) entry which is preliminary data.</text>
</comment>
<gene>
    <name evidence="1" type="ORF">O181_080840</name>
</gene>
<proteinExistence type="predicted"/>
<dbReference type="Proteomes" id="UP000765509">
    <property type="component" value="Unassembled WGS sequence"/>
</dbReference>
<reference evidence="1" key="1">
    <citation type="submission" date="2021-03" db="EMBL/GenBank/DDBJ databases">
        <title>Draft genome sequence of rust myrtle Austropuccinia psidii MF-1, a brazilian biotype.</title>
        <authorList>
            <person name="Quecine M.C."/>
            <person name="Pachon D.M.R."/>
            <person name="Bonatelli M.L."/>
            <person name="Correr F.H."/>
            <person name="Franceschini L.M."/>
            <person name="Leite T.F."/>
            <person name="Margarido G.R.A."/>
            <person name="Almeida C.A."/>
            <person name="Ferrarezi J.A."/>
            <person name="Labate C.A."/>
        </authorList>
    </citation>
    <scope>NUCLEOTIDE SEQUENCE</scope>
    <source>
        <strain evidence="1">MF-1</strain>
    </source>
</reference>
<accession>A0A9Q3FHR8</accession>